<proteinExistence type="predicted"/>
<reference evidence="1" key="1">
    <citation type="submission" date="2018-05" db="EMBL/GenBank/DDBJ databases">
        <authorList>
            <person name="Lanie J.A."/>
            <person name="Ng W.-L."/>
            <person name="Kazmierczak K.M."/>
            <person name="Andrzejewski T.M."/>
            <person name="Davidsen T.M."/>
            <person name="Wayne K.J."/>
            <person name="Tettelin H."/>
            <person name="Glass J.I."/>
            <person name="Rusch D."/>
            <person name="Podicherti R."/>
            <person name="Tsui H.-C.T."/>
            <person name="Winkler M.E."/>
        </authorList>
    </citation>
    <scope>NUCLEOTIDE SEQUENCE</scope>
</reference>
<dbReference type="EMBL" id="UINC01113167">
    <property type="protein sequence ID" value="SVC82592.1"/>
    <property type="molecule type" value="Genomic_DNA"/>
</dbReference>
<organism evidence="1">
    <name type="scientific">marine metagenome</name>
    <dbReference type="NCBI Taxonomy" id="408172"/>
    <lineage>
        <taxon>unclassified sequences</taxon>
        <taxon>metagenomes</taxon>
        <taxon>ecological metagenomes</taxon>
    </lineage>
</organism>
<evidence type="ECO:0000313" key="1">
    <source>
        <dbReference type="EMBL" id="SVC82592.1"/>
    </source>
</evidence>
<sequence>MLVTEPRLYNVLENPSYVRRETLKMASDSPDFGLFAFT</sequence>
<name>A0A382QDC6_9ZZZZ</name>
<dbReference type="AlphaFoldDB" id="A0A382QDC6"/>
<protein>
    <submittedName>
        <fullName evidence="1">Uncharacterized protein</fullName>
    </submittedName>
</protein>
<gene>
    <name evidence="1" type="ORF">METZ01_LOCUS335446</name>
</gene>
<accession>A0A382QDC6</accession>
<feature type="non-terminal residue" evidence="1">
    <location>
        <position position="38"/>
    </location>
</feature>